<dbReference type="Proteomes" id="UP000830729">
    <property type="component" value="Plasmid unnamed1"/>
</dbReference>
<accession>A0A8U0HZ48</accession>
<reference evidence="2 3" key="1">
    <citation type="submission" date="2022-04" db="EMBL/GenBank/DDBJ databases">
        <title>Diverse halophilic archaea isolated from saline environments.</title>
        <authorList>
            <person name="Cui H.-L."/>
        </authorList>
    </citation>
    <scope>NUCLEOTIDE SEQUENCE [LARGE SCALE GENOMIC DNA]</scope>
    <source>
        <strain evidence="2 3">XZYJT49</strain>
        <plasmid evidence="2 3">unnamed1</plasmid>
    </source>
</reference>
<evidence type="ECO:0000313" key="3">
    <source>
        <dbReference type="Proteomes" id="UP000830729"/>
    </source>
</evidence>
<keyword evidence="1" id="KW-1133">Transmembrane helix</keyword>
<dbReference type="AlphaFoldDB" id="A0A8U0HZ48"/>
<protein>
    <submittedName>
        <fullName evidence="2">Metal-dependent hydrolase</fullName>
    </submittedName>
</protein>
<sequence>MWPWGHLAVGYLLYSAFVHVSARRAPDGYATVALALGTQFPDLVDKPLAWTFGVIPNGRSLAHSLIIAVVFLAVLSVLLRLLDRGTVASAFAIGYLSHLLGDALDPLLAGDVYLLGFLAWPLVPAIDYGTEQSFVAHLQELSLAALASDEGLFALLTFCLWLYDGAPGVRVVAAIPRWVGRRLSV</sequence>
<dbReference type="EMBL" id="CP096660">
    <property type="protein sequence ID" value="UPV76310.1"/>
    <property type="molecule type" value="Genomic_DNA"/>
</dbReference>
<evidence type="ECO:0000256" key="1">
    <source>
        <dbReference type="SAM" id="Phobius"/>
    </source>
</evidence>
<keyword evidence="2" id="KW-0378">Hydrolase</keyword>
<dbReference type="Pfam" id="PF04307">
    <property type="entry name" value="YdjM"/>
    <property type="match status" value="1"/>
</dbReference>
<gene>
    <name evidence="2" type="ORF">M0R89_19295</name>
</gene>
<evidence type="ECO:0000313" key="2">
    <source>
        <dbReference type="EMBL" id="UPV76310.1"/>
    </source>
</evidence>
<dbReference type="InterPro" id="IPR007404">
    <property type="entry name" value="YdjM-like"/>
</dbReference>
<geneLocation type="plasmid" evidence="2 3">
    <name>unnamed1</name>
</geneLocation>
<keyword evidence="1" id="KW-0812">Transmembrane</keyword>
<dbReference type="RefSeq" id="WP_248652343.1">
    <property type="nucleotide sequence ID" value="NZ_CP096660.1"/>
</dbReference>
<dbReference type="GO" id="GO:0016787">
    <property type="term" value="F:hydrolase activity"/>
    <property type="evidence" value="ECO:0007669"/>
    <property type="project" value="UniProtKB-KW"/>
</dbReference>
<dbReference type="GeneID" id="72187392"/>
<keyword evidence="2" id="KW-0614">Plasmid</keyword>
<proteinExistence type="predicted"/>
<keyword evidence="3" id="KW-1185">Reference proteome</keyword>
<organism evidence="2 3">
    <name type="scientific">Halorussus limi</name>
    <dbReference type="NCBI Taxonomy" id="2938695"/>
    <lineage>
        <taxon>Archaea</taxon>
        <taxon>Methanobacteriati</taxon>
        <taxon>Methanobacteriota</taxon>
        <taxon>Stenosarchaea group</taxon>
        <taxon>Halobacteria</taxon>
        <taxon>Halobacteriales</taxon>
        <taxon>Haladaptataceae</taxon>
        <taxon>Halorussus</taxon>
    </lineage>
</organism>
<keyword evidence="1" id="KW-0472">Membrane</keyword>
<dbReference type="KEGG" id="halx:M0R89_19295"/>
<feature type="transmembrane region" description="Helical" evidence="1">
    <location>
        <begin position="61"/>
        <end position="82"/>
    </location>
</feature>
<name>A0A8U0HZ48_9EURY</name>